<dbReference type="InterPro" id="IPR002885">
    <property type="entry name" value="PPR_rpt"/>
</dbReference>
<evidence type="ECO:0000256" key="2">
    <source>
        <dbReference type="PROSITE-ProRule" id="PRU00708"/>
    </source>
</evidence>
<evidence type="ECO:0000256" key="1">
    <source>
        <dbReference type="ARBA" id="ARBA00022737"/>
    </source>
</evidence>
<dbReference type="NCBIfam" id="TIGR00756">
    <property type="entry name" value="PPR"/>
    <property type="match status" value="1"/>
</dbReference>
<proteinExistence type="predicted"/>
<dbReference type="Pfam" id="PF13041">
    <property type="entry name" value="PPR_2"/>
    <property type="match status" value="1"/>
</dbReference>
<evidence type="ECO:0008006" key="4">
    <source>
        <dbReference type="Google" id="ProtNLM"/>
    </source>
</evidence>
<dbReference type="InterPro" id="IPR011990">
    <property type="entry name" value="TPR-like_helical_dom_sf"/>
</dbReference>
<keyword evidence="1" id="KW-0677">Repeat</keyword>
<dbReference type="Gene3D" id="1.25.40.10">
    <property type="entry name" value="Tetratricopeptide repeat domain"/>
    <property type="match status" value="1"/>
</dbReference>
<reference evidence="3" key="1">
    <citation type="submission" date="2018-02" db="EMBL/GenBank/DDBJ databases">
        <title>Rhizophora mucronata_Transcriptome.</title>
        <authorList>
            <person name="Meera S.P."/>
            <person name="Sreeshan A."/>
            <person name="Augustine A."/>
        </authorList>
    </citation>
    <scope>NUCLEOTIDE SEQUENCE</scope>
    <source>
        <tissue evidence="3">Leaf</tissue>
    </source>
</reference>
<dbReference type="EMBL" id="GGEC01023067">
    <property type="protein sequence ID" value="MBX03551.1"/>
    <property type="molecule type" value="Transcribed_RNA"/>
</dbReference>
<organism evidence="3">
    <name type="scientific">Rhizophora mucronata</name>
    <name type="common">Asiatic mangrove</name>
    <dbReference type="NCBI Taxonomy" id="61149"/>
    <lineage>
        <taxon>Eukaryota</taxon>
        <taxon>Viridiplantae</taxon>
        <taxon>Streptophyta</taxon>
        <taxon>Embryophyta</taxon>
        <taxon>Tracheophyta</taxon>
        <taxon>Spermatophyta</taxon>
        <taxon>Magnoliopsida</taxon>
        <taxon>eudicotyledons</taxon>
        <taxon>Gunneridae</taxon>
        <taxon>Pentapetalae</taxon>
        <taxon>rosids</taxon>
        <taxon>fabids</taxon>
        <taxon>Malpighiales</taxon>
        <taxon>Rhizophoraceae</taxon>
        <taxon>Rhizophora</taxon>
    </lineage>
</organism>
<accession>A0A2P2KD19</accession>
<name>A0A2P2KD19_RHIMU</name>
<feature type="repeat" description="PPR" evidence="2">
    <location>
        <begin position="9"/>
        <end position="43"/>
    </location>
</feature>
<evidence type="ECO:0000313" key="3">
    <source>
        <dbReference type="EMBL" id="MBX03551.1"/>
    </source>
</evidence>
<sequence>MEDYGCLPDSWSYNIMIQGLLRNNDSTSAIQLLNEMVRKGFSADLSTADMLVNLASNDETVSRFLLS</sequence>
<protein>
    <recommendedName>
        <fullName evidence="4">Pentatricopeptide repeat-containing protein</fullName>
    </recommendedName>
</protein>
<dbReference type="PROSITE" id="PS51375">
    <property type="entry name" value="PPR"/>
    <property type="match status" value="1"/>
</dbReference>
<dbReference type="AlphaFoldDB" id="A0A2P2KD19"/>